<reference evidence="2" key="2">
    <citation type="submission" date="2023-05" db="EMBL/GenBank/DDBJ databases">
        <authorList>
            <consortium name="Lawrence Berkeley National Laboratory"/>
            <person name="Steindorff A."/>
            <person name="Hensen N."/>
            <person name="Bonometti L."/>
            <person name="Westerberg I."/>
            <person name="Brannstrom I.O."/>
            <person name="Guillou S."/>
            <person name="Cros-Aarteil S."/>
            <person name="Calhoun S."/>
            <person name="Haridas S."/>
            <person name="Kuo A."/>
            <person name="Mondo S."/>
            <person name="Pangilinan J."/>
            <person name="Riley R."/>
            <person name="Labutti K."/>
            <person name="Andreopoulos B."/>
            <person name="Lipzen A."/>
            <person name="Chen C."/>
            <person name="Yanf M."/>
            <person name="Daum C."/>
            <person name="Ng V."/>
            <person name="Clum A."/>
            <person name="Ohm R."/>
            <person name="Martin F."/>
            <person name="Silar P."/>
            <person name="Natvig D."/>
            <person name="Lalanne C."/>
            <person name="Gautier V."/>
            <person name="Ament-Velasquez S.L."/>
            <person name="Kruys A."/>
            <person name="Hutchinson M.I."/>
            <person name="Powell A.J."/>
            <person name="Barry K."/>
            <person name="Miller A.N."/>
            <person name="Grigoriev I.V."/>
            <person name="Debuchy R."/>
            <person name="Gladieux P."/>
            <person name="Thoren M.H."/>
            <person name="Johannesson H."/>
        </authorList>
    </citation>
    <scope>NUCLEOTIDE SEQUENCE</scope>
    <source>
        <strain evidence="2">CBS 103.79</strain>
    </source>
</reference>
<dbReference type="PANTHER" id="PTHR42877">
    <property type="entry name" value="L-ORNITHINE N(5)-MONOOXYGENASE-RELATED"/>
    <property type="match status" value="1"/>
</dbReference>
<keyword evidence="3" id="KW-1185">Reference proteome</keyword>
<accession>A0AAN6MBV5</accession>
<dbReference type="Proteomes" id="UP001303889">
    <property type="component" value="Unassembled WGS sequence"/>
</dbReference>
<dbReference type="EMBL" id="MU856140">
    <property type="protein sequence ID" value="KAK3897522.1"/>
    <property type="molecule type" value="Genomic_DNA"/>
</dbReference>
<name>A0AAN6MBV5_9PEZI</name>
<evidence type="ECO:0000256" key="1">
    <source>
        <dbReference type="ARBA" id="ARBA00010139"/>
    </source>
</evidence>
<dbReference type="PANTHER" id="PTHR42877:SF1">
    <property type="entry name" value="FAD-BINDING MONOOXYGENASE STCW"/>
    <property type="match status" value="1"/>
</dbReference>
<dbReference type="InterPro" id="IPR036188">
    <property type="entry name" value="FAD/NAD-bd_sf"/>
</dbReference>
<dbReference type="Gene3D" id="3.50.50.60">
    <property type="entry name" value="FAD/NAD(P)-binding domain"/>
    <property type="match status" value="2"/>
</dbReference>
<evidence type="ECO:0000313" key="3">
    <source>
        <dbReference type="Proteomes" id="UP001303889"/>
    </source>
</evidence>
<dbReference type="SUPFAM" id="SSF51905">
    <property type="entry name" value="FAD/NAD(P)-binding domain"/>
    <property type="match status" value="1"/>
</dbReference>
<sequence length="129" mass="15125">LERTVDTIVCATGFDNSYRPNFPLVGRNGVDLRETWAVNTESYLGLAVRCWVPRQDVTDQFNEHVQEWAKHTVWADSCRSWYKNNETGRLNAIWPGSSLHYQQVIEQPRYDDFEIRYSDKNIWSHLGMG</sequence>
<feature type="non-terminal residue" evidence="2">
    <location>
        <position position="1"/>
    </location>
</feature>
<comment type="caution">
    <text evidence="2">The sequence shown here is derived from an EMBL/GenBank/DDBJ whole genome shotgun (WGS) entry which is preliminary data.</text>
</comment>
<evidence type="ECO:0000313" key="2">
    <source>
        <dbReference type="EMBL" id="KAK3897522.1"/>
    </source>
</evidence>
<protein>
    <submittedName>
        <fullName evidence="2">Uncharacterized protein</fullName>
    </submittedName>
</protein>
<proteinExistence type="inferred from homology"/>
<dbReference type="InterPro" id="IPR051209">
    <property type="entry name" value="FAD-bind_Monooxygenase_sf"/>
</dbReference>
<reference evidence="2" key="1">
    <citation type="journal article" date="2023" name="Mol. Phylogenet. Evol.">
        <title>Genome-scale phylogeny and comparative genomics of the fungal order Sordariales.</title>
        <authorList>
            <person name="Hensen N."/>
            <person name="Bonometti L."/>
            <person name="Westerberg I."/>
            <person name="Brannstrom I.O."/>
            <person name="Guillou S."/>
            <person name="Cros-Aarteil S."/>
            <person name="Calhoun S."/>
            <person name="Haridas S."/>
            <person name="Kuo A."/>
            <person name="Mondo S."/>
            <person name="Pangilinan J."/>
            <person name="Riley R."/>
            <person name="LaButti K."/>
            <person name="Andreopoulos B."/>
            <person name="Lipzen A."/>
            <person name="Chen C."/>
            <person name="Yan M."/>
            <person name="Daum C."/>
            <person name="Ng V."/>
            <person name="Clum A."/>
            <person name="Steindorff A."/>
            <person name="Ohm R.A."/>
            <person name="Martin F."/>
            <person name="Silar P."/>
            <person name="Natvig D.O."/>
            <person name="Lalanne C."/>
            <person name="Gautier V."/>
            <person name="Ament-Velasquez S.L."/>
            <person name="Kruys A."/>
            <person name="Hutchinson M.I."/>
            <person name="Powell A.J."/>
            <person name="Barry K."/>
            <person name="Miller A.N."/>
            <person name="Grigoriev I.V."/>
            <person name="Debuchy R."/>
            <person name="Gladieux P."/>
            <person name="Hiltunen Thoren M."/>
            <person name="Johannesson H."/>
        </authorList>
    </citation>
    <scope>NUCLEOTIDE SEQUENCE</scope>
    <source>
        <strain evidence="2">CBS 103.79</strain>
    </source>
</reference>
<comment type="similarity">
    <text evidence="1">Belongs to the FAD-binding monooxygenase family.</text>
</comment>
<gene>
    <name evidence="2" type="ORF">C8A05DRAFT_19734</name>
</gene>
<dbReference type="AlphaFoldDB" id="A0AAN6MBV5"/>
<organism evidence="2 3">
    <name type="scientific">Staphylotrichum tortipilum</name>
    <dbReference type="NCBI Taxonomy" id="2831512"/>
    <lineage>
        <taxon>Eukaryota</taxon>
        <taxon>Fungi</taxon>
        <taxon>Dikarya</taxon>
        <taxon>Ascomycota</taxon>
        <taxon>Pezizomycotina</taxon>
        <taxon>Sordariomycetes</taxon>
        <taxon>Sordariomycetidae</taxon>
        <taxon>Sordariales</taxon>
        <taxon>Chaetomiaceae</taxon>
        <taxon>Staphylotrichum</taxon>
    </lineage>
</organism>